<protein>
    <recommendedName>
        <fullName evidence="4">Anaphase-promoting complex subunit 4-like WD40 domain-containing protein</fullName>
    </recommendedName>
</protein>
<evidence type="ECO:0000256" key="1">
    <source>
        <dbReference type="PROSITE-ProRule" id="PRU00221"/>
    </source>
</evidence>
<organism evidence="5 6">
    <name type="scientific">Chara braunii</name>
    <name type="common">Braun's stonewort</name>
    <dbReference type="NCBI Taxonomy" id="69332"/>
    <lineage>
        <taxon>Eukaryota</taxon>
        <taxon>Viridiplantae</taxon>
        <taxon>Streptophyta</taxon>
        <taxon>Charophyceae</taxon>
        <taxon>Charales</taxon>
        <taxon>Characeae</taxon>
        <taxon>Chara</taxon>
    </lineage>
</organism>
<name>A0A388L475_CHABU</name>
<feature type="domain" description="Anaphase-promoting complex subunit 4-like WD40" evidence="4">
    <location>
        <begin position="413"/>
        <end position="479"/>
    </location>
</feature>
<feature type="region of interest" description="Disordered" evidence="3">
    <location>
        <begin position="379"/>
        <end position="398"/>
    </location>
</feature>
<reference evidence="5 6" key="1">
    <citation type="journal article" date="2018" name="Cell">
        <title>The Chara Genome: Secondary Complexity and Implications for Plant Terrestrialization.</title>
        <authorList>
            <person name="Nishiyama T."/>
            <person name="Sakayama H."/>
            <person name="Vries J.D."/>
            <person name="Buschmann H."/>
            <person name="Saint-Marcoux D."/>
            <person name="Ullrich K.K."/>
            <person name="Haas F.B."/>
            <person name="Vanderstraeten L."/>
            <person name="Becker D."/>
            <person name="Lang D."/>
            <person name="Vosolsobe S."/>
            <person name="Rombauts S."/>
            <person name="Wilhelmsson P.K.I."/>
            <person name="Janitza P."/>
            <person name="Kern R."/>
            <person name="Heyl A."/>
            <person name="Rumpler F."/>
            <person name="Villalobos L.I.A.C."/>
            <person name="Clay J.M."/>
            <person name="Skokan R."/>
            <person name="Toyoda A."/>
            <person name="Suzuki Y."/>
            <person name="Kagoshima H."/>
            <person name="Schijlen E."/>
            <person name="Tajeshwar N."/>
            <person name="Catarino B."/>
            <person name="Hetherington A.J."/>
            <person name="Saltykova A."/>
            <person name="Bonnot C."/>
            <person name="Breuninger H."/>
            <person name="Symeonidi A."/>
            <person name="Radhakrishnan G.V."/>
            <person name="Van Nieuwerburgh F."/>
            <person name="Deforce D."/>
            <person name="Chang C."/>
            <person name="Karol K.G."/>
            <person name="Hedrich R."/>
            <person name="Ulvskov P."/>
            <person name="Glockner G."/>
            <person name="Delwiche C.F."/>
            <person name="Petrasek J."/>
            <person name="Van de Peer Y."/>
            <person name="Friml J."/>
            <person name="Beilby M."/>
            <person name="Dolan L."/>
            <person name="Kohara Y."/>
            <person name="Sugano S."/>
            <person name="Fujiyama A."/>
            <person name="Delaux P.-M."/>
            <person name="Quint M."/>
            <person name="TheiBen G."/>
            <person name="Hagemann M."/>
            <person name="Harholt J."/>
            <person name="Dunand C."/>
            <person name="Zachgo S."/>
            <person name="Langdale J."/>
            <person name="Maumus F."/>
            <person name="Straeten D.V.D."/>
            <person name="Gould S.B."/>
            <person name="Rensing S.A."/>
        </authorList>
    </citation>
    <scope>NUCLEOTIDE SEQUENCE [LARGE SCALE GENOMIC DNA]</scope>
    <source>
        <strain evidence="5 6">S276</strain>
    </source>
</reference>
<dbReference type="AlphaFoldDB" id="A0A388L475"/>
<feature type="coiled-coil region" evidence="2">
    <location>
        <begin position="4"/>
        <end position="38"/>
    </location>
</feature>
<keyword evidence="2" id="KW-0175">Coiled coil</keyword>
<feature type="repeat" description="WD" evidence="1">
    <location>
        <begin position="265"/>
        <end position="306"/>
    </location>
</feature>
<feature type="region of interest" description="Disordered" evidence="3">
    <location>
        <begin position="102"/>
        <end position="125"/>
    </location>
</feature>
<dbReference type="Gramene" id="GBG77003">
    <property type="protein sequence ID" value="GBG77003"/>
    <property type="gene ID" value="CBR_g23333"/>
</dbReference>
<dbReference type="EMBL" id="BFEA01000258">
    <property type="protein sequence ID" value="GBG77003.1"/>
    <property type="molecule type" value="Genomic_DNA"/>
</dbReference>
<comment type="caution">
    <text evidence="5">The sequence shown here is derived from an EMBL/GenBank/DDBJ whole genome shotgun (WGS) entry which is preliminary data.</text>
</comment>
<feature type="repeat" description="WD" evidence="1">
    <location>
        <begin position="423"/>
        <end position="464"/>
    </location>
</feature>
<sequence>MLKFNAERVKRQALAREVEELRRECARLRLLAENREKETHKLRRRLAAGQSQSPPARDGGIMMGGEGGRYSPELAAGVLRPRYSGLGGASAGLFAAATAGLSSGESRGAPTYGSPPTSSGGDRRASRLSYLDMAVLEGSRHLRKERSSPRSSRLTSRGQCSMNQLSTDSVVDCTVTGSIDDDTECVGQSDYVAATSFSRNGISTPIAVNEPGGDFPRDQEGSLGEGIEVTGNQEDSCVEGDDGRTSVLTAEGEFSRIDAQSQAAFSGHTSPITRCRLSVSGANVASASVDGTVRIWTYEVGMPTTRNATLYCGAEVLSLEWDSKSDRLLLMGTAEGGIKAWNVDAKRVVCDLSVDASFPRVVDIKGSPTDAAFSCATSSASRNAPSSYGSAMSGSQVDSVDHPKGTVAIWNMRVWKILNTLVLGEEPSLVLSLCYNHNGKILATAATDGLIRLFDMSSCSLITSWTAHRSCAASCVRFGYNHTSVFTLGSDGNVLLGAFVRHAST</sequence>
<evidence type="ECO:0000256" key="2">
    <source>
        <dbReference type="SAM" id="Coils"/>
    </source>
</evidence>
<proteinExistence type="predicted"/>
<dbReference type="Pfam" id="PF12894">
    <property type="entry name" value="ANAPC4_WD40"/>
    <property type="match status" value="1"/>
</dbReference>
<keyword evidence="6" id="KW-1185">Reference proteome</keyword>
<accession>A0A388L475</accession>
<keyword evidence="1" id="KW-0853">WD repeat</keyword>
<dbReference type="STRING" id="69332.A0A388L475"/>
<feature type="region of interest" description="Disordered" evidence="3">
    <location>
        <begin position="139"/>
        <end position="159"/>
    </location>
</feature>
<dbReference type="PROSITE" id="PS50082">
    <property type="entry name" value="WD_REPEATS_2"/>
    <property type="match status" value="2"/>
</dbReference>
<evidence type="ECO:0000313" key="5">
    <source>
        <dbReference type="EMBL" id="GBG77003.1"/>
    </source>
</evidence>
<feature type="region of interest" description="Disordered" evidence="3">
    <location>
        <begin position="38"/>
        <end position="65"/>
    </location>
</feature>
<dbReference type="Proteomes" id="UP000265515">
    <property type="component" value="Unassembled WGS sequence"/>
</dbReference>
<evidence type="ECO:0000313" key="6">
    <source>
        <dbReference type="Proteomes" id="UP000265515"/>
    </source>
</evidence>
<dbReference type="PROSITE" id="PS50294">
    <property type="entry name" value="WD_REPEATS_REGION"/>
    <property type="match status" value="1"/>
</dbReference>
<dbReference type="SUPFAM" id="SSF50978">
    <property type="entry name" value="WD40 repeat-like"/>
    <property type="match status" value="1"/>
</dbReference>
<dbReference type="Gene3D" id="2.130.10.10">
    <property type="entry name" value="YVTN repeat-like/Quinoprotein amine dehydrogenase"/>
    <property type="match status" value="2"/>
</dbReference>
<dbReference type="PANTHER" id="PTHR47198">
    <property type="entry name" value="OS05G0299300 PROTEIN"/>
    <property type="match status" value="1"/>
</dbReference>
<dbReference type="Pfam" id="PF00400">
    <property type="entry name" value="WD40"/>
    <property type="match status" value="1"/>
</dbReference>
<dbReference type="InterPro" id="IPR036322">
    <property type="entry name" value="WD40_repeat_dom_sf"/>
</dbReference>
<dbReference type="InterPro" id="IPR024977">
    <property type="entry name" value="Apc4-like_WD40_dom"/>
</dbReference>
<dbReference type="PANTHER" id="PTHR47198:SF1">
    <property type="entry name" value="WD REPEAT-CONTAINING PROTEIN 91-LIKE ISOFORM X1"/>
    <property type="match status" value="1"/>
</dbReference>
<gene>
    <name evidence="5" type="ORF">CBR_g23333</name>
</gene>
<evidence type="ECO:0000259" key="4">
    <source>
        <dbReference type="Pfam" id="PF12894"/>
    </source>
</evidence>
<dbReference type="InterPro" id="IPR015943">
    <property type="entry name" value="WD40/YVTN_repeat-like_dom_sf"/>
</dbReference>
<dbReference type="InterPro" id="IPR001680">
    <property type="entry name" value="WD40_rpt"/>
</dbReference>
<dbReference type="SMART" id="SM00320">
    <property type="entry name" value="WD40"/>
    <property type="match status" value="4"/>
</dbReference>
<dbReference type="OrthoDB" id="538223at2759"/>
<evidence type="ECO:0000256" key="3">
    <source>
        <dbReference type="SAM" id="MobiDB-lite"/>
    </source>
</evidence>